<dbReference type="PANTHER" id="PTHR10584:SF167">
    <property type="entry name" value="PFKB DOMAIN PROTEIN"/>
    <property type="match status" value="1"/>
</dbReference>
<reference evidence="6 7" key="1">
    <citation type="submission" date="2019-07" db="EMBL/GenBank/DDBJ databases">
        <authorList>
            <person name="Duangmal K."/>
            <person name="Teo W.F.A."/>
        </authorList>
    </citation>
    <scope>NUCLEOTIDE SEQUENCE [LARGE SCALE GENOMIC DNA]</scope>
    <source>
        <strain evidence="6 7">TBRC 6029</strain>
    </source>
</reference>
<dbReference type="InterPro" id="IPR011611">
    <property type="entry name" value="PfkB_dom"/>
</dbReference>
<evidence type="ECO:0000259" key="5">
    <source>
        <dbReference type="Pfam" id="PF00294"/>
    </source>
</evidence>
<keyword evidence="2 4" id="KW-0808">Transferase</keyword>
<dbReference type="PROSITE" id="PS00584">
    <property type="entry name" value="PFKB_KINASES_2"/>
    <property type="match status" value="1"/>
</dbReference>
<feature type="domain" description="Carbohydrate kinase PfkB" evidence="5">
    <location>
        <begin position="2"/>
        <end position="287"/>
    </location>
</feature>
<dbReference type="GO" id="GO:0016301">
    <property type="term" value="F:kinase activity"/>
    <property type="evidence" value="ECO:0007669"/>
    <property type="project" value="UniProtKB-KW"/>
</dbReference>
<comment type="similarity">
    <text evidence="1 4">Belongs to the carbohydrate kinase PfkB family.</text>
</comment>
<dbReference type="InterPro" id="IPR029056">
    <property type="entry name" value="Ribokinase-like"/>
</dbReference>
<dbReference type="InterPro" id="IPR002139">
    <property type="entry name" value="Ribo/fructo_kinase"/>
</dbReference>
<dbReference type="Pfam" id="PF00294">
    <property type="entry name" value="PfkB"/>
    <property type="match status" value="1"/>
</dbReference>
<dbReference type="Gene3D" id="3.40.1190.20">
    <property type="match status" value="1"/>
</dbReference>
<comment type="caution">
    <text evidence="6">The sequence shown here is derived from an EMBL/GenBank/DDBJ whole genome shotgun (WGS) entry which is preliminary data.</text>
</comment>
<dbReference type="EMBL" id="VJWX01000141">
    <property type="protein sequence ID" value="TVT50410.1"/>
    <property type="molecule type" value="Genomic_DNA"/>
</dbReference>
<sequence>MKVIVVGDAGLDVVARHDEVVHGGDSRAEVRLTGGGAGANTARWLTEAGVDTSLVTRIGDDAGGHWVRQELEAAGVRCAFTVDADAATCCVVVLVDGEGQRSMLAARGANARFAPGDLDPALLAGARHLHLSGYVLLDPSSRAGGLTALSAARAAGLTTSVDPQAAALLTDPAAFLDDVRGVDLLLPNTDELLALTGSAEPAAAGRLLDTVGAVAVTAGLDGAAWVDGDGVTSMPSEAVTCVDSTGAGDAFDAGLLSAWLGGEPPIEALRAGVRFGARAVSVAGAQPERLSRR</sequence>
<dbReference type="SUPFAM" id="SSF53613">
    <property type="entry name" value="Ribokinase-like"/>
    <property type="match status" value="1"/>
</dbReference>
<dbReference type="PANTHER" id="PTHR10584">
    <property type="entry name" value="SUGAR KINASE"/>
    <property type="match status" value="1"/>
</dbReference>
<dbReference type="InterPro" id="IPR002173">
    <property type="entry name" value="Carboh/pur_kinase_PfkB_CS"/>
</dbReference>
<accession>A0A558CNR4</accession>
<dbReference type="AlphaFoldDB" id="A0A558CNR4"/>
<dbReference type="CDD" id="cd01166">
    <property type="entry name" value="KdgK"/>
    <property type="match status" value="1"/>
</dbReference>
<evidence type="ECO:0000256" key="2">
    <source>
        <dbReference type="ARBA" id="ARBA00022679"/>
    </source>
</evidence>
<proteinExistence type="inferred from homology"/>
<keyword evidence="3 4" id="KW-0418">Kinase</keyword>
<keyword evidence="7" id="KW-1185">Reference proteome</keyword>
<organism evidence="6 7">
    <name type="scientific">Amycolatopsis rhizosphaerae</name>
    <dbReference type="NCBI Taxonomy" id="2053003"/>
    <lineage>
        <taxon>Bacteria</taxon>
        <taxon>Bacillati</taxon>
        <taxon>Actinomycetota</taxon>
        <taxon>Actinomycetes</taxon>
        <taxon>Pseudonocardiales</taxon>
        <taxon>Pseudonocardiaceae</taxon>
        <taxon>Amycolatopsis</taxon>
    </lineage>
</organism>
<protein>
    <submittedName>
        <fullName evidence="6">Sugar kinase</fullName>
    </submittedName>
</protein>
<gene>
    <name evidence="6" type="ORF">FNH05_16040</name>
</gene>
<evidence type="ECO:0000256" key="3">
    <source>
        <dbReference type="ARBA" id="ARBA00022777"/>
    </source>
</evidence>
<dbReference type="Proteomes" id="UP000320011">
    <property type="component" value="Unassembled WGS sequence"/>
</dbReference>
<name>A0A558CNR4_9PSEU</name>
<dbReference type="OrthoDB" id="9808601at2"/>
<evidence type="ECO:0000313" key="6">
    <source>
        <dbReference type="EMBL" id="TVT50410.1"/>
    </source>
</evidence>
<evidence type="ECO:0000256" key="4">
    <source>
        <dbReference type="RuleBase" id="RU003704"/>
    </source>
</evidence>
<evidence type="ECO:0000256" key="1">
    <source>
        <dbReference type="ARBA" id="ARBA00010688"/>
    </source>
</evidence>
<evidence type="ECO:0000313" key="7">
    <source>
        <dbReference type="Proteomes" id="UP000320011"/>
    </source>
</evidence>
<reference evidence="6 7" key="2">
    <citation type="submission" date="2019-08" db="EMBL/GenBank/DDBJ databases">
        <title>Amycolatopsis acidicola sp. nov., isolated from peat swamp forest soil.</title>
        <authorList>
            <person name="Srisuk N."/>
        </authorList>
    </citation>
    <scope>NUCLEOTIDE SEQUENCE [LARGE SCALE GENOMIC DNA]</scope>
    <source>
        <strain evidence="6 7">TBRC 6029</strain>
    </source>
</reference>
<dbReference type="GO" id="GO:0006796">
    <property type="term" value="P:phosphate-containing compound metabolic process"/>
    <property type="evidence" value="ECO:0007669"/>
    <property type="project" value="UniProtKB-ARBA"/>
</dbReference>
<dbReference type="PRINTS" id="PR00990">
    <property type="entry name" value="RIBOKINASE"/>
</dbReference>
<dbReference type="RefSeq" id="WP_144588982.1">
    <property type="nucleotide sequence ID" value="NZ_VJWX01000141.1"/>
</dbReference>